<reference evidence="9" key="1">
    <citation type="journal article" date="2014" name="Science">
        <title>The coffee genome provides insight into the convergent evolution of caffeine biosynthesis.</title>
        <authorList>
            <person name="Denoeud F."/>
            <person name="Carretero-Paulet L."/>
            <person name="Dereeper A."/>
            <person name="Droc G."/>
            <person name="Guyot R."/>
            <person name="Pietrella M."/>
            <person name="Zheng C."/>
            <person name="Alberti A."/>
            <person name="Anthony F."/>
            <person name="Aprea G."/>
            <person name="Aury J.M."/>
            <person name="Bento P."/>
            <person name="Bernard M."/>
            <person name="Bocs S."/>
            <person name="Campa C."/>
            <person name="Cenci A."/>
            <person name="Combes M.C."/>
            <person name="Crouzillat D."/>
            <person name="Da Silva C."/>
            <person name="Daddiego L."/>
            <person name="De Bellis F."/>
            <person name="Dussert S."/>
            <person name="Garsmeur O."/>
            <person name="Gayraud T."/>
            <person name="Guignon V."/>
            <person name="Jahn K."/>
            <person name="Jamilloux V."/>
            <person name="Joet T."/>
            <person name="Labadie K."/>
            <person name="Lan T."/>
            <person name="Leclercq J."/>
            <person name="Lepelley M."/>
            <person name="Leroy T."/>
            <person name="Li L.T."/>
            <person name="Librado P."/>
            <person name="Lopez L."/>
            <person name="Munoz A."/>
            <person name="Noel B."/>
            <person name="Pallavicini A."/>
            <person name="Perrotta G."/>
            <person name="Poncet V."/>
            <person name="Pot D."/>
            <person name="Priyono X."/>
            <person name="Rigoreau M."/>
            <person name="Rouard M."/>
            <person name="Rozas J."/>
            <person name="Tranchant-Dubreuil C."/>
            <person name="VanBuren R."/>
            <person name="Zhang Q."/>
            <person name="Andrade A.C."/>
            <person name="Argout X."/>
            <person name="Bertrand B."/>
            <person name="de Kochko A."/>
            <person name="Graziosi G."/>
            <person name="Henry R.J."/>
            <person name="Jayarama X."/>
            <person name="Ming R."/>
            <person name="Nagai C."/>
            <person name="Rounsley S."/>
            <person name="Sankoff D."/>
            <person name="Giuliano G."/>
            <person name="Albert V.A."/>
            <person name="Wincker P."/>
            <person name="Lashermes P."/>
        </authorList>
    </citation>
    <scope>NUCLEOTIDE SEQUENCE [LARGE SCALE GENOMIC DNA]</scope>
    <source>
        <strain evidence="9">cv. DH200-94</strain>
    </source>
</reference>
<keyword evidence="9" id="KW-1185">Reference proteome</keyword>
<feature type="domain" description="Cyclin-like" evidence="6">
    <location>
        <begin position="261"/>
        <end position="345"/>
    </location>
</feature>
<evidence type="ECO:0000256" key="1">
    <source>
        <dbReference type="ARBA" id="ARBA00006955"/>
    </source>
</evidence>
<dbReference type="GO" id="GO:0051301">
    <property type="term" value="P:cell division"/>
    <property type="evidence" value="ECO:0007669"/>
    <property type="project" value="UniProtKB-KW"/>
</dbReference>
<dbReference type="InterPro" id="IPR004367">
    <property type="entry name" value="Cyclin_C-dom"/>
</dbReference>
<dbReference type="PhylomeDB" id="A0A068TQ86"/>
<feature type="domain" description="Cyclin C-terminal" evidence="7">
    <location>
        <begin position="354"/>
        <end position="477"/>
    </location>
</feature>
<dbReference type="InterPro" id="IPR046965">
    <property type="entry name" value="Cyclin_A/B-like"/>
</dbReference>
<accession>A0A068TQ86</accession>
<evidence type="ECO:0000259" key="7">
    <source>
        <dbReference type="SMART" id="SM01332"/>
    </source>
</evidence>
<dbReference type="FunFam" id="1.10.472.10:FF:000167">
    <property type="entry name" value="Mitotic cyclin 6"/>
    <property type="match status" value="1"/>
</dbReference>
<dbReference type="Pfam" id="PF00134">
    <property type="entry name" value="Cyclin_N"/>
    <property type="match status" value="1"/>
</dbReference>
<dbReference type="InterPro" id="IPR039361">
    <property type="entry name" value="Cyclin"/>
</dbReference>
<evidence type="ECO:0000256" key="3">
    <source>
        <dbReference type="ARBA" id="ARBA00023127"/>
    </source>
</evidence>
<proteinExistence type="inferred from homology"/>
<dbReference type="Pfam" id="PF02984">
    <property type="entry name" value="Cyclin_C"/>
    <property type="match status" value="1"/>
</dbReference>
<dbReference type="PANTHER" id="PTHR10177">
    <property type="entry name" value="CYCLINS"/>
    <property type="match status" value="1"/>
</dbReference>
<dbReference type="FunFam" id="1.10.472.10:FF:000013">
    <property type="entry name" value="Cyclin A1"/>
    <property type="match status" value="1"/>
</dbReference>
<dbReference type="OrthoDB" id="5590282at2759"/>
<evidence type="ECO:0000259" key="6">
    <source>
        <dbReference type="SMART" id="SM00385"/>
    </source>
</evidence>
<gene>
    <name evidence="8" type="ORF">GSCOC_T00022062001</name>
</gene>
<evidence type="ECO:0008006" key="10">
    <source>
        <dbReference type="Google" id="ProtNLM"/>
    </source>
</evidence>
<dbReference type="SMART" id="SM00385">
    <property type="entry name" value="CYCLIN"/>
    <property type="match status" value="2"/>
</dbReference>
<name>A0A068TQ86_COFCA</name>
<dbReference type="GO" id="GO:0016538">
    <property type="term" value="F:cyclin-dependent protein serine/threonine kinase regulator activity"/>
    <property type="evidence" value="ECO:0007669"/>
    <property type="project" value="InterPro"/>
</dbReference>
<dbReference type="Proteomes" id="UP000295252">
    <property type="component" value="Chromosome VI"/>
</dbReference>
<keyword evidence="2" id="KW-0132">Cell division</keyword>
<keyword evidence="4" id="KW-0131">Cell cycle</keyword>
<evidence type="ECO:0000313" key="8">
    <source>
        <dbReference type="EMBL" id="CDO98084.1"/>
    </source>
</evidence>
<protein>
    <recommendedName>
        <fullName evidence="10">Cyclin N-terminal domain-containing protein</fullName>
    </recommendedName>
</protein>
<organism evidence="8 9">
    <name type="scientific">Coffea canephora</name>
    <name type="common">Robusta coffee</name>
    <dbReference type="NCBI Taxonomy" id="49390"/>
    <lineage>
        <taxon>Eukaryota</taxon>
        <taxon>Viridiplantae</taxon>
        <taxon>Streptophyta</taxon>
        <taxon>Embryophyta</taxon>
        <taxon>Tracheophyta</taxon>
        <taxon>Spermatophyta</taxon>
        <taxon>Magnoliopsida</taxon>
        <taxon>eudicotyledons</taxon>
        <taxon>Gunneridae</taxon>
        <taxon>Pentapetalae</taxon>
        <taxon>asterids</taxon>
        <taxon>lamiids</taxon>
        <taxon>Gentianales</taxon>
        <taxon>Rubiaceae</taxon>
        <taxon>Ixoroideae</taxon>
        <taxon>Gardenieae complex</taxon>
        <taxon>Bertiereae - Coffeeae clade</taxon>
        <taxon>Coffeeae</taxon>
        <taxon>Coffea</taxon>
    </lineage>
</organism>
<dbReference type="SMART" id="SM01332">
    <property type="entry name" value="Cyclin_C"/>
    <property type="match status" value="1"/>
</dbReference>
<feature type="domain" description="Cyclin-like" evidence="6">
    <location>
        <begin position="358"/>
        <end position="446"/>
    </location>
</feature>
<evidence type="ECO:0000313" key="9">
    <source>
        <dbReference type="Proteomes" id="UP000295252"/>
    </source>
</evidence>
<dbReference type="EMBL" id="HG739086">
    <property type="protein sequence ID" value="CDO98084.1"/>
    <property type="molecule type" value="Genomic_DNA"/>
</dbReference>
<evidence type="ECO:0000256" key="5">
    <source>
        <dbReference type="RuleBase" id="RU000383"/>
    </source>
</evidence>
<dbReference type="InParanoid" id="A0A068TQ86"/>
<dbReference type="Gene3D" id="1.10.472.10">
    <property type="entry name" value="Cyclin-like"/>
    <property type="match status" value="2"/>
</dbReference>
<dbReference type="InterPro" id="IPR006671">
    <property type="entry name" value="Cyclin_N"/>
</dbReference>
<comment type="similarity">
    <text evidence="1">Belongs to the cyclin family. Cyclin AB subfamily.</text>
</comment>
<dbReference type="AlphaFoldDB" id="A0A068TQ86"/>
<dbReference type="GO" id="GO:0044772">
    <property type="term" value="P:mitotic cell cycle phase transition"/>
    <property type="evidence" value="ECO:0007669"/>
    <property type="project" value="InterPro"/>
</dbReference>
<dbReference type="SUPFAM" id="SSF47954">
    <property type="entry name" value="Cyclin-like"/>
    <property type="match status" value="2"/>
</dbReference>
<dbReference type="PIRSF" id="PIRSF001771">
    <property type="entry name" value="Cyclin_A_B_D_E"/>
    <property type="match status" value="1"/>
</dbReference>
<dbReference type="InterPro" id="IPR013763">
    <property type="entry name" value="Cyclin-like_dom"/>
</dbReference>
<dbReference type="CDD" id="cd20506">
    <property type="entry name" value="CYCLIN_AtCycA-like_rpt2"/>
    <property type="match status" value="1"/>
</dbReference>
<evidence type="ECO:0000256" key="4">
    <source>
        <dbReference type="ARBA" id="ARBA00023306"/>
    </source>
</evidence>
<evidence type="ECO:0000256" key="2">
    <source>
        <dbReference type="ARBA" id="ARBA00022618"/>
    </source>
</evidence>
<dbReference type="OMA" id="KSEDTMC"/>
<keyword evidence="3 5" id="KW-0195">Cyclin</keyword>
<dbReference type="Gramene" id="CDO98084">
    <property type="protein sequence ID" value="CDO98084"/>
    <property type="gene ID" value="GSCOC_T00022062001"/>
</dbReference>
<sequence>MMKENLVKSAVGEPTGRITRARAAAYRQSGDMHSKELSKLQDEKLNLKRPALNERNNDAPPNPCNQPKRRAVLEDVTNVFCKNSRRKCLNATKIPRNRKEGRKSSIMVSKMVAPVAVEAQQAVVDSATSISQEIERTSLQSGKVACSLKLDKHSLCSSNELIRKNCGKDCQLIKQECSNLLRHESISKKETILENEMSAASTTPDFTDIDADHGDPQLCSLYASEIYRNLNVAEIIRRPDSLYMEGIQQDISQTMRGILVDWLVEVCDHYKLVPDTLYLTVYLVDMFLSQKYIARQRLQLLGITCMLIASKYEEICAPRVEELCFITDNTYTKTEVLELESEVLNNLGFQLSAPTAKTFLRRFLRAAHSSYECSSLVLEFLAKYLAELTLVHYGFLKFLPSVIAASAIFLARWTLKQSGHPWNPTMEYYTKYKASDLKTTVLALQCLQLDSHSCPSNAIRAKYQQDKFKCVAALRSPKLCDTVFQT</sequence>
<dbReference type="InterPro" id="IPR036915">
    <property type="entry name" value="Cyclin-like_sf"/>
</dbReference>
<dbReference type="STRING" id="49390.A0A068TQ86"/>